<dbReference type="KEGG" id="pgut:117677614"/>
<dbReference type="InParanoid" id="A0A6P9DET2"/>
<dbReference type="GO" id="GO:0015173">
    <property type="term" value="F:aromatic amino acid transmembrane transporter activity"/>
    <property type="evidence" value="ECO:0007669"/>
    <property type="project" value="TreeGrafter"/>
</dbReference>
<name>A0A6P9DET2_PANGU</name>
<dbReference type="GO" id="GO:0016324">
    <property type="term" value="C:apical plasma membrane"/>
    <property type="evidence" value="ECO:0007669"/>
    <property type="project" value="TreeGrafter"/>
</dbReference>
<dbReference type="GO" id="GO:0015190">
    <property type="term" value="F:L-leucine transmembrane transporter activity"/>
    <property type="evidence" value="ECO:0007669"/>
    <property type="project" value="TreeGrafter"/>
</dbReference>
<dbReference type="GO" id="GO:1903801">
    <property type="term" value="P:L-leucine import across plasma membrane"/>
    <property type="evidence" value="ECO:0007669"/>
    <property type="project" value="TreeGrafter"/>
</dbReference>
<dbReference type="AlphaFoldDB" id="A0A6P9DET2"/>
<dbReference type="InterPro" id="IPR017853">
    <property type="entry name" value="GH"/>
</dbReference>
<dbReference type="SUPFAM" id="SSF51445">
    <property type="entry name" value="(Trans)glycosidases"/>
    <property type="match status" value="1"/>
</dbReference>
<evidence type="ECO:0000313" key="3">
    <source>
        <dbReference type="RefSeq" id="XP_034293819.2"/>
    </source>
</evidence>
<sequence>MAMGGETWQVRTGRCECWANWFQAVGAPSMPPSLHAGVRQQLDQLATLPIQALVLGPILEGRGANLTQIIPAHGSLAQLQALVTDGRKRGIRILLELPPWGEEGGTSAESNHTVQLLKEALQFWQSKGLHGFLVDKDPAWCLLMVLKAWGALDDRRQNDPRDEWALIVWDRTETCGASEGMPSRVILTCHLPGTQRNLSAQALLQLAQGSLQLPGTPWPSWAVPRGLSPVGGWGEILGVLLFTLPGVPLVQGGPRSPLPLEFELMEGKPSRPPLAALYRSLLELHAKSFSLQDTDFTPLPLPSHADDLVAFLRPGACSSLLVILNLGPQPAQLSLKELSFPGQAKVVLSTHVKPQKEASVEMVRLVPQQALLLQVPRGYQPSGGRKSRRRCGRGGRAAFALGHGGSSRVSPRKRQPAQGARPASQGRFANSEAALRDSEPAAARRPFGGDPPFPPTAAALAVPF</sequence>
<dbReference type="GO" id="GO:0016323">
    <property type="term" value="C:basolateral plasma membrane"/>
    <property type="evidence" value="ECO:0007669"/>
    <property type="project" value="TreeGrafter"/>
</dbReference>
<dbReference type="GO" id="GO:0015823">
    <property type="term" value="P:phenylalanine transport"/>
    <property type="evidence" value="ECO:0007669"/>
    <property type="project" value="TreeGrafter"/>
</dbReference>
<dbReference type="Gene3D" id="2.60.40.1180">
    <property type="entry name" value="Golgi alpha-mannosidase II"/>
    <property type="match status" value="1"/>
</dbReference>
<keyword evidence="2" id="KW-1185">Reference proteome</keyword>
<dbReference type="Gene3D" id="3.20.20.80">
    <property type="entry name" value="Glycosidases"/>
    <property type="match status" value="1"/>
</dbReference>
<dbReference type="RefSeq" id="XP_034293819.2">
    <property type="nucleotide sequence ID" value="XM_034437928.2"/>
</dbReference>
<dbReference type="GO" id="GO:0015180">
    <property type="term" value="F:L-alanine transmembrane transporter activity"/>
    <property type="evidence" value="ECO:0007669"/>
    <property type="project" value="TreeGrafter"/>
</dbReference>
<gene>
    <name evidence="3" type="primary">LOC117677614</name>
</gene>
<dbReference type="InterPro" id="IPR013780">
    <property type="entry name" value="Glyco_hydro_b"/>
</dbReference>
<proteinExistence type="predicted"/>
<feature type="region of interest" description="Disordered" evidence="1">
    <location>
        <begin position="376"/>
        <end position="464"/>
    </location>
</feature>
<protein>
    <submittedName>
        <fullName evidence="3">Uncharacterized protein LOC117677614</fullName>
    </submittedName>
</protein>
<dbReference type="GeneID" id="117677614"/>
<dbReference type="GO" id="GO:1904273">
    <property type="term" value="P:L-alanine import across plasma membrane"/>
    <property type="evidence" value="ECO:0007669"/>
    <property type="project" value="TreeGrafter"/>
</dbReference>
<dbReference type="Proteomes" id="UP001652622">
    <property type="component" value="Unplaced"/>
</dbReference>
<evidence type="ECO:0000256" key="1">
    <source>
        <dbReference type="SAM" id="MobiDB-lite"/>
    </source>
</evidence>
<accession>A0A6P9DET2</accession>
<evidence type="ECO:0000313" key="2">
    <source>
        <dbReference type="Proteomes" id="UP001652622"/>
    </source>
</evidence>
<organism evidence="2 3">
    <name type="scientific">Pantherophis guttatus</name>
    <name type="common">Corn snake</name>
    <name type="synonym">Elaphe guttata</name>
    <dbReference type="NCBI Taxonomy" id="94885"/>
    <lineage>
        <taxon>Eukaryota</taxon>
        <taxon>Metazoa</taxon>
        <taxon>Chordata</taxon>
        <taxon>Craniata</taxon>
        <taxon>Vertebrata</taxon>
        <taxon>Euteleostomi</taxon>
        <taxon>Lepidosauria</taxon>
        <taxon>Squamata</taxon>
        <taxon>Bifurcata</taxon>
        <taxon>Unidentata</taxon>
        <taxon>Episquamata</taxon>
        <taxon>Toxicofera</taxon>
        <taxon>Serpentes</taxon>
        <taxon>Colubroidea</taxon>
        <taxon>Colubridae</taxon>
        <taxon>Colubrinae</taxon>
        <taxon>Pantherophis</taxon>
    </lineage>
</organism>
<dbReference type="InterPro" id="IPR042280">
    <property type="entry name" value="SLC3A2"/>
</dbReference>
<dbReference type="PANTHER" id="PTHR46673:SF2">
    <property type="entry name" value="4F2 CELL-SURFACE ANTIGEN HEAVY CHAIN-LIKE"/>
    <property type="match status" value="1"/>
</dbReference>
<reference evidence="3" key="1">
    <citation type="submission" date="2025-08" db="UniProtKB">
        <authorList>
            <consortium name="RefSeq"/>
        </authorList>
    </citation>
    <scope>IDENTIFICATION</scope>
    <source>
        <tissue evidence="3">Blood</tissue>
    </source>
</reference>
<dbReference type="PANTHER" id="PTHR46673">
    <property type="entry name" value="4F2 CELL-SURFACE ANTIGEN HEAVY CHAIN"/>
    <property type="match status" value="1"/>
</dbReference>